<feature type="region of interest" description="Disordered" evidence="1">
    <location>
        <begin position="57"/>
        <end position="96"/>
    </location>
</feature>
<accession>A0A392Q1M5</accession>
<protein>
    <submittedName>
        <fullName evidence="2">Uncharacterized protein</fullName>
    </submittedName>
</protein>
<dbReference type="Proteomes" id="UP000265520">
    <property type="component" value="Unassembled WGS sequence"/>
</dbReference>
<evidence type="ECO:0000313" key="3">
    <source>
        <dbReference type="Proteomes" id="UP000265520"/>
    </source>
</evidence>
<sequence>MAEDMEEGELNFGYERVDDKAKNILSSAGRAPGSQEESINQCDVPSGERAIKILDPEELPILSGEPNIVNPEKSNDTPSHASKLRGTPRSAAKLHH</sequence>
<dbReference type="AlphaFoldDB" id="A0A392Q1M5"/>
<name>A0A392Q1M5_9FABA</name>
<evidence type="ECO:0000313" key="2">
    <source>
        <dbReference type="EMBL" id="MCI18221.1"/>
    </source>
</evidence>
<reference evidence="2 3" key="1">
    <citation type="journal article" date="2018" name="Front. Plant Sci.">
        <title>Red Clover (Trifolium pratense) and Zigzag Clover (T. medium) - A Picture of Genomic Similarities and Differences.</title>
        <authorList>
            <person name="Dluhosova J."/>
            <person name="Istvanek J."/>
            <person name="Nedelnik J."/>
            <person name="Repkova J."/>
        </authorList>
    </citation>
    <scope>NUCLEOTIDE SEQUENCE [LARGE SCALE GENOMIC DNA]</scope>
    <source>
        <strain evidence="3">cv. 10/8</strain>
        <tissue evidence="2">Leaf</tissue>
    </source>
</reference>
<comment type="caution">
    <text evidence="2">The sequence shown here is derived from an EMBL/GenBank/DDBJ whole genome shotgun (WGS) entry which is preliminary data.</text>
</comment>
<feature type="non-terminal residue" evidence="2">
    <location>
        <position position="96"/>
    </location>
</feature>
<keyword evidence="3" id="KW-1185">Reference proteome</keyword>
<proteinExistence type="predicted"/>
<evidence type="ECO:0000256" key="1">
    <source>
        <dbReference type="SAM" id="MobiDB-lite"/>
    </source>
</evidence>
<dbReference type="EMBL" id="LXQA010109113">
    <property type="protein sequence ID" value="MCI18221.1"/>
    <property type="molecule type" value="Genomic_DNA"/>
</dbReference>
<organism evidence="2 3">
    <name type="scientific">Trifolium medium</name>
    <dbReference type="NCBI Taxonomy" id="97028"/>
    <lineage>
        <taxon>Eukaryota</taxon>
        <taxon>Viridiplantae</taxon>
        <taxon>Streptophyta</taxon>
        <taxon>Embryophyta</taxon>
        <taxon>Tracheophyta</taxon>
        <taxon>Spermatophyta</taxon>
        <taxon>Magnoliopsida</taxon>
        <taxon>eudicotyledons</taxon>
        <taxon>Gunneridae</taxon>
        <taxon>Pentapetalae</taxon>
        <taxon>rosids</taxon>
        <taxon>fabids</taxon>
        <taxon>Fabales</taxon>
        <taxon>Fabaceae</taxon>
        <taxon>Papilionoideae</taxon>
        <taxon>50 kb inversion clade</taxon>
        <taxon>NPAAA clade</taxon>
        <taxon>Hologalegina</taxon>
        <taxon>IRL clade</taxon>
        <taxon>Trifolieae</taxon>
        <taxon>Trifolium</taxon>
    </lineage>
</organism>